<keyword evidence="3" id="KW-0479">Metal-binding</keyword>
<keyword evidence="5" id="KW-0408">Iron</keyword>
<dbReference type="PANTHER" id="PTHR47955:SF8">
    <property type="entry name" value="CYTOCHROME P450 71D11-LIKE"/>
    <property type="match status" value="1"/>
</dbReference>
<dbReference type="GO" id="GO:0004497">
    <property type="term" value="F:monooxygenase activity"/>
    <property type="evidence" value="ECO:0007669"/>
    <property type="project" value="InterPro"/>
</dbReference>
<keyword evidence="4" id="KW-0560">Oxidoreductase</keyword>
<evidence type="ECO:0008006" key="9">
    <source>
        <dbReference type="Google" id="ProtNLM"/>
    </source>
</evidence>
<dbReference type="AlphaFoldDB" id="A0A6J5VGH0"/>
<evidence type="ECO:0000256" key="3">
    <source>
        <dbReference type="ARBA" id="ARBA00022723"/>
    </source>
</evidence>
<comment type="similarity">
    <text evidence="1">Belongs to the cytochrome P450 family.</text>
</comment>
<dbReference type="GO" id="GO:0005506">
    <property type="term" value="F:iron ion binding"/>
    <property type="evidence" value="ECO:0007669"/>
    <property type="project" value="InterPro"/>
</dbReference>
<keyword evidence="6" id="KW-0812">Transmembrane</keyword>
<name>A0A6J5VGH0_PRUAR</name>
<evidence type="ECO:0000256" key="4">
    <source>
        <dbReference type="ARBA" id="ARBA00023002"/>
    </source>
</evidence>
<dbReference type="InterPro" id="IPR036396">
    <property type="entry name" value="Cyt_P450_sf"/>
</dbReference>
<sequence>MAKNLQYPDIVKEAWKHMMLQIIQSPSLPLFTSLVLLVVLAIYWKRFRSHTCPIDLRLPPGPWKLHLIGNLHQLAGSLQHHCLTDLAKKPLSLNGRPALIAAEIFSYNCAGLIFVPDNDHWREMRKLLRYVTGLKPASEKIHRKMDRILEEVINDHRKKRKAAFALLTNKNNKESCHQEEVEDLVEDLYFAGSETAAATTEWAMSELVRNPRAMEKAQAEVRQVVAGLGNEKKLEDADMKKLDYLKMVIKETL</sequence>
<feature type="transmembrane region" description="Helical" evidence="6">
    <location>
        <begin position="27"/>
        <end position="44"/>
    </location>
</feature>
<dbReference type="PRINTS" id="PR00463">
    <property type="entry name" value="EP450I"/>
</dbReference>
<organism evidence="7 8">
    <name type="scientific">Prunus armeniaca</name>
    <name type="common">Apricot</name>
    <name type="synonym">Armeniaca vulgaris</name>
    <dbReference type="NCBI Taxonomy" id="36596"/>
    <lineage>
        <taxon>Eukaryota</taxon>
        <taxon>Viridiplantae</taxon>
        <taxon>Streptophyta</taxon>
        <taxon>Embryophyta</taxon>
        <taxon>Tracheophyta</taxon>
        <taxon>Spermatophyta</taxon>
        <taxon>Magnoliopsida</taxon>
        <taxon>eudicotyledons</taxon>
        <taxon>Gunneridae</taxon>
        <taxon>Pentapetalae</taxon>
        <taxon>rosids</taxon>
        <taxon>fabids</taxon>
        <taxon>Rosales</taxon>
        <taxon>Rosaceae</taxon>
        <taxon>Amygdaloideae</taxon>
        <taxon>Amygdaleae</taxon>
        <taxon>Prunus</taxon>
    </lineage>
</organism>
<dbReference type="InterPro" id="IPR002401">
    <property type="entry name" value="Cyt_P450_E_grp-I"/>
</dbReference>
<evidence type="ECO:0000313" key="8">
    <source>
        <dbReference type="Proteomes" id="UP000507222"/>
    </source>
</evidence>
<proteinExistence type="inferred from homology"/>
<accession>A0A6J5VGH0</accession>
<evidence type="ECO:0000256" key="2">
    <source>
        <dbReference type="ARBA" id="ARBA00022617"/>
    </source>
</evidence>
<gene>
    <name evidence="7" type="ORF">CURHAP_LOCUS44411</name>
</gene>
<reference evidence="7 8" key="1">
    <citation type="submission" date="2020-05" db="EMBL/GenBank/DDBJ databases">
        <authorList>
            <person name="Campoy J."/>
            <person name="Schneeberger K."/>
            <person name="Spophaly S."/>
        </authorList>
    </citation>
    <scope>NUCLEOTIDE SEQUENCE [LARGE SCALE GENOMIC DNA]</scope>
    <source>
        <strain evidence="7">PruArmRojPasFocal</strain>
    </source>
</reference>
<dbReference type="SUPFAM" id="SSF48264">
    <property type="entry name" value="Cytochrome P450"/>
    <property type="match status" value="1"/>
</dbReference>
<dbReference type="GO" id="GO:0020037">
    <property type="term" value="F:heme binding"/>
    <property type="evidence" value="ECO:0007669"/>
    <property type="project" value="InterPro"/>
</dbReference>
<keyword evidence="6" id="KW-1133">Transmembrane helix</keyword>
<protein>
    <recommendedName>
        <fullName evidence="9">Cytochrome P450</fullName>
    </recommendedName>
</protein>
<evidence type="ECO:0000256" key="1">
    <source>
        <dbReference type="ARBA" id="ARBA00010617"/>
    </source>
</evidence>
<evidence type="ECO:0000313" key="7">
    <source>
        <dbReference type="EMBL" id="CAB4286737.1"/>
    </source>
</evidence>
<evidence type="ECO:0000256" key="6">
    <source>
        <dbReference type="SAM" id="Phobius"/>
    </source>
</evidence>
<dbReference type="Pfam" id="PF00067">
    <property type="entry name" value="p450"/>
    <property type="match status" value="1"/>
</dbReference>
<dbReference type="PANTHER" id="PTHR47955">
    <property type="entry name" value="CYTOCHROME P450 FAMILY 71 PROTEIN"/>
    <property type="match status" value="1"/>
</dbReference>
<keyword evidence="2" id="KW-0349">Heme</keyword>
<keyword evidence="6" id="KW-0472">Membrane</keyword>
<dbReference type="InterPro" id="IPR001128">
    <property type="entry name" value="Cyt_P450"/>
</dbReference>
<dbReference type="Proteomes" id="UP000507222">
    <property type="component" value="Unassembled WGS sequence"/>
</dbReference>
<dbReference type="EMBL" id="CAEKDK010000007">
    <property type="protein sequence ID" value="CAB4286737.1"/>
    <property type="molecule type" value="Genomic_DNA"/>
</dbReference>
<evidence type="ECO:0000256" key="5">
    <source>
        <dbReference type="ARBA" id="ARBA00023004"/>
    </source>
</evidence>
<dbReference type="Gene3D" id="1.10.630.10">
    <property type="entry name" value="Cytochrome P450"/>
    <property type="match status" value="2"/>
</dbReference>
<dbReference type="GO" id="GO:0016705">
    <property type="term" value="F:oxidoreductase activity, acting on paired donors, with incorporation or reduction of molecular oxygen"/>
    <property type="evidence" value="ECO:0007669"/>
    <property type="project" value="InterPro"/>
</dbReference>